<keyword evidence="8 11" id="KW-1015">Disulfide bond</keyword>
<dbReference type="InterPro" id="IPR023415">
    <property type="entry name" value="LDLR_class-A_CS"/>
</dbReference>
<feature type="disulfide bond" evidence="11">
    <location>
        <begin position="1251"/>
        <end position="1260"/>
    </location>
</feature>
<keyword evidence="2 11" id="KW-0245">EGF-like domain</keyword>
<dbReference type="Gene3D" id="2.120.10.30">
    <property type="entry name" value="TolB, C-terminal domain"/>
    <property type="match status" value="2"/>
</dbReference>
<dbReference type="PROSITE" id="PS01187">
    <property type="entry name" value="EGF_CA"/>
    <property type="match status" value="1"/>
</dbReference>
<dbReference type="Gene3D" id="4.10.400.10">
    <property type="entry name" value="Low-density Lipoprotein Receptor"/>
    <property type="match status" value="9"/>
</dbReference>
<feature type="disulfide bond" evidence="12">
    <location>
        <begin position="261"/>
        <end position="276"/>
    </location>
</feature>
<dbReference type="InterPro" id="IPR036055">
    <property type="entry name" value="LDL_receptor-like_sf"/>
</dbReference>
<dbReference type="SMART" id="SM00192">
    <property type="entry name" value="LDLa"/>
    <property type="match status" value="11"/>
</dbReference>
<feature type="disulfide bond" evidence="12">
    <location>
        <begin position="222"/>
        <end position="237"/>
    </location>
</feature>
<keyword evidence="16" id="KW-0732">Signal</keyword>
<dbReference type="SUPFAM" id="SSF57196">
    <property type="entry name" value="EGF/Laminin"/>
    <property type="match status" value="4"/>
</dbReference>
<feature type="disulfide bond" evidence="12">
    <location>
        <begin position="123"/>
        <end position="138"/>
    </location>
</feature>
<feature type="domain" description="EGF-like" evidence="17">
    <location>
        <begin position="478"/>
        <end position="512"/>
    </location>
</feature>
<evidence type="ECO:0000256" key="11">
    <source>
        <dbReference type="PROSITE-ProRule" id="PRU00076"/>
    </source>
</evidence>
<feature type="disulfide bond" evidence="12">
    <location>
        <begin position="402"/>
        <end position="414"/>
    </location>
</feature>
<feature type="compositionally biased region" description="Low complexity" evidence="14">
    <location>
        <begin position="1416"/>
        <end position="1431"/>
    </location>
</feature>
<feature type="disulfide bond" evidence="12">
    <location>
        <begin position="84"/>
        <end position="99"/>
    </location>
</feature>
<keyword evidence="19" id="KW-1185">Reference proteome</keyword>
<proteinExistence type="predicted"/>
<dbReference type="InterPro" id="IPR001881">
    <property type="entry name" value="EGF-like_Ca-bd_dom"/>
</dbReference>
<feature type="region of interest" description="Disordered" evidence="14">
    <location>
        <begin position="1299"/>
        <end position="1340"/>
    </location>
</feature>
<dbReference type="SMART" id="SM00135">
    <property type="entry name" value="LY"/>
    <property type="match status" value="8"/>
</dbReference>
<keyword evidence="3" id="KW-0254">Endocytosis</keyword>
<dbReference type="PROSITE" id="PS01209">
    <property type="entry name" value="LDLRA_1"/>
    <property type="match status" value="6"/>
</dbReference>
<dbReference type="InterPro" id="IPR051221">
    <property type="entry name" value="LDLR-related"/>
</dbReference>
<evidence type="ECO:0000256" key="12">
    <source>
        <dbReference type="PROSITE-ProRule" id="PRU00124"/>
    </source>
</evidence>
<evidence type="ECO:0000256" key="14">
    <source>
        <dbReference type="SAM" id="MobiDB-lite"/>
    </source>
</evidence>
<dbReference type="InterPro" id="IPR000033">
    <property type="entry name" value="LDLR_classB_rpt"/>
</dbReference>
<feature type="transmembrane region" description="Helical" evidence="15">
    <location>
        <begin position="1349"/>
        <end position="1367"/>
    </location>
</feature>
<feature type="disulfide bond" evidence="12">
    <location>
        <begin position="281"/>
        <end position="293"/>
    </location>
</feature>
<evidence type="ECO:0000256" key="8">
    <source>
        <dbReference type="ARBA" id="ARBA00023157"/>
    </source>
</evidence>
<dbReference type="PANTHER" id="PTHR22722">
    <property type="entry name" value="LOW-DENSITY LIPOPROTEIN RECEPTOR-RELATED PROTEIN 2-RELATED"/>
    <property type="match status" value="1"/>
</dbReference>
<dbReference type="PROSITE" id="PS01186">
    <property type="entry name" value="EGF_2"/>
    <property type="match status" value="1"/>
</dbReference>
<feature type="disulfide bond" evidence="12">
    <location>
        <begin position="183"/>
        <end position="198"/>
    </location>
</feature>
<feature type="disulfide bond" evidence="12">
    <location>
        <begin position="382"/>
        <end position="397"/>
    </location>
</feature>
<dbReference type="PRINTS" id="PR00261">
    <property type="entry name" value="LDLRECEPTOR"/>
</dbReference>
<dbReference type="SMART" id="SM00179">
    <property type="entry name" value="EGF_CA"/>
    <property type="match status" value="1"/>
</dbReference>
<feature type="transmembrane region" description="Helical" evidence="15">
    <location>
        <begin position="1272"/>
        <end position="1292"/>
    </location>
</feature>
<evidence type="ECO:0000259" key="17">
    <source>
        <dbReference type="PROSITE" id="PS50026"/>
    </source>
</evidence>
<dbReference type="PANTHER" id="PTHR22722:SF12">
    <property type="entry name" value="EGF-LIKE DOMAIN-CONTAINING PROTEIN"/>
    <property type="match status" value="1"/>
</dbReference>
<keyword evidence="5" id="KW-0677">Repeat</keyword>
<dbReference type="EMBL" id="JAHUTI010009877">
    <property type="protein sequence ID" value="MED6234626.1"/>
    <property type="molecule type" value="Genomic_DNA"/>
</dbReference>
<dbReference type="InterPro" id="IPR000152">
    <property type="entry name" value="EGF-type_Asp/Asn_hydroxyl_site"/>
</dbReference>
<feature type="disulfide bond" evidence="12">
    <location>
        <begin position="1154"/>
        <end position="1172"/>
    </location>
</feature>
<dbReference type="PROSITE" id="PS00022">
    <property type="entry name" value="EGF_1"/>
    <property type="match status" value="1"/>
</dbReference>
<dbReference type="Pfam" id="PF00057">
    <property type="entry name" value="Ldl_recept_a"/>
    <property type="match status" value="10"/>
</dbReference>
<evidence type="ECO:0000256" key="1">
    <source>
        <dbReference type="ARBA" id="ARBA00004167"/>
    </source>
</evidence>
<protein>
    <recommendedName>
        <fullName evidence="17">EGF-like domain-containing protein</fullName>
    </recommendedName>
</protein>
<evidence type="ECO:0000256" key="16">
    <source>
        <dbReference type="SAM" id="SignalP"/>
    </source>
</evidence>
<feature type="chain" id="PRO_5045058022" description="EGF-like domain-containing protein" evidence="16">
    <location>
        <begin position="22"/>
        <end position="1542"/>
    </location>
</feature>
<feature type="disulfide bond" evidence="12">
    <location>
        <begin position="340"/>
        <end position="355"/>
    </location>
</feature>
<accession>A0ABU7A916</accession>
<dbReference type="PROSITE" id="PS51120">
    <property type="entry name" value="LDLRB"/>
    <property type="match status" value="2"/>
</dbReference>
<feature type="repeat" description="LDL-receptor class B" evidence="13">
    <location>
        <begin position="698"/>
        <end position="740"/>
    </location>
</feature>
<keyword evidence="6 15" id="KW-1133">Transmembrane helix</keyword>
<keyword evidence="10" id="KW-0325">Glycoprotein</keyword>
<feature type="region of interest" description="Disordered" evidence="14">
    <location>
        <begin position="1376"/>
        <end position="1449"/>
    </location>
</feature>
<feature type="region of interest" description="Disordered" evidence="14">
    <location>
        <begin position="140"/>
        <end position="159"/>
    </location>
</feature>
<evidence type="ECO:0000256" key="10">
    <source>
        <dbReference type="ARBA" id="ARBA00023180"/>
    </source>
</evidence>
<evidence type="ECO:0000256" key="5">
    <source>
        <dbReference type="ARBA" id="ARBA00022737"/>
    </source>
</evidence>
<evidence type="ECO:0000313" key="19">
    <source>
        <dbReference type="Proteomes" id="UP001345963"/>
    </source>
</evidence>
<dbReference type="Pfam" id="PF07645">
    <property type="entry name" value="EGF_CA"/>
    <property type="match status" value="1"/>
</dbReference>
<feature type="domain" description="EGF-like" evidence="17">
    <location>
        <begin position="1225"/>
        <end position="1261"/>
    </location>
</feature>
<evidence type="ECO:0000256" key="13">
    <source>
        <dbReference type="PROSITE-ProRule" id="PRU00461"/>
    </source>
</evidence>
<dbReference type="SUPFAM" id="SSF57424">
    <property type="entry name" value="LDL receptor-like module"/>
    <property type="match status" value="11"/>
</dbReference>
<name>A0ABU7A916_9TELE</name>
<organism evidence="18 19">
    <name type="scientific">Ataeniobius toweri</name>
    <dbReference type="NCBI Taxonomy" id="208326"/>
    <lineage>
        <taxon>Eukaryota</taxon>
        <taxon>Metazoa</taxon>
        <taxon>Chordata</taxon>
        <taxon>Craniata</taxon>
        <taxon>Vertebrata</taxon>
        <taxon>Euteleostomi</taxon>
        <taxon>Actinopterygii</taxon>
        <taxon>Neopterygii</taxon>
        <taxon>Teleostei</taxon>
        <taxon>Neoteleostei</taxon>
        <taxon>Acanthomorphata</taxon>
        <taxon>Ovalentaria</taxon>
        <taxon>Atherinomorphae</taxon>
        <taxon>Cyprinodontiformes</taxon>
        <taxon>Goodeidae</taxon>
        <taxon>Ataeniobius</taxon>
    </lineage>
</organism>
<dbReference type="PROSITE" id="PS50068">
    <property type="entry name" value="LDLRA_2"/>
    <property type="match status" value="11"/>
</dbReference>
<feature type="disulfide bond" evidence="12">
    <location>
        <begin position="45"/>
        <end position="60"/>
    </location>
</feature>
<comment type="subcellular location">
    <subcellularLocation>
        <location evidence="1">Membrane</location>
        <topology evidence="1">Single-pass membrane protein</topology>
    </subcellularLocation>
</comment>
<sequence length="1542" mass="166867">MGGWLWLCVVLLTVYLQVGSGLNRCKVGYSLCKDGLECIPYSHVCDGEEDCKDGSDEEACDLGCSADQFQCAHGKKCLDKDQVCDGVPQCQDLSDEQNCQEHSEDCAHHCDDKSPCLPTSFICDGEKDCQDGTDEANCEDQEEAGTKAGPAQASSGQSRPIRCGLGSQMCKDKSDCVHYNHVCDGEPDCRDGSDEEDCLSECGNEQFQCAHGRKCIEKSKVCDGVPQCQDHSDEIGCAKRMEGCAHLCDENSRCIPSSFLCDGEQDCSDGSDEATCADILCSSTEFKCLSAQCVLASMRCDGHPDCWDRSDEEGCTKPPVCTTKHRCPQSKECLVQEWLCDGDQDCKDGSDEKDCPVAPVSCGDFQWLCKSKTLCIPAVWRCDAMKDCDDSSDEAECGRVACPPHEFQCGSQECVDPVLVCNGVTNCADGSDEGLGCQMTCTEADNSCSQGCYSTPQGPHCRCTAGYRLLEDGQTCADVDECEGQAQSVCSHLCINTPGSYQCECHPGFIMEADDYQCKITGEPFLLTSVQTELYMYGLRSRSLDMLSSSAKKAIFSMDYDWRDQKVYWVGVDTETIQWSSMDQKTTGILTKGVRADSVAVDWLGRNLYWIDGVNSQIVAIRLVKATVKSLDQSIILDEDLDQPRSLALLPQKGLMFWTEIGNPVKIECAGMDGSGRRAVVNSSLGWPGGIAVDILSERIFWTDEKLGAIGSSTLDGNNIKILQMRETTNPFSVAVFSDMLYWSDAKKRVVQAANKLSGKNRQVILKRPGQPFAVKIIHPIIQMDTESPCKKMACSHMCVLAPRRKAVCKCPSGLSLAEDGLTCSSLVTSTFLLLLSQQTVTKIYLQAQQATGLKGWPEHLALQIPSVSEAKIMDYSMHEHTLILTDDSTTSVNSFKLKDSILVAQGQLLKLLDDQITAMALDWVTLNVYWSSNKQSRLHVTSKTGAYTAILIKEGITGVGSIALHPQNGRVCFTNLDLKDAGSKAVLECAHMDGGEHEVVWKEAVQPASLVFSSNGDTIYWANTGTRTISSVKTDGSGYKELEAGDGLTAVALGEDMPIWMTVGGNKDMTRFWYREDQQQKLWFEVGAKVAGLKAFSKSTQSGSNQCAENNGNCQHLCLATPTGRTCKCAHDFIAKDTNCSPNQSCSPDRRLCLDQTCLPAEKFCDGYADCSDHSDENCAGVRNGSGTKVSTQSPQSTSSPHMISPGTAVGNAPVAGSELMNLEASQCSQNHCSGNGHCLEIGRVTTCKCSEGYSGSSCQDQAVKTMQGPIIYGAVGICGIIVIAVIAVVLKKNTASRRGSPDATVEANMSDLEKVETTPSTQNAQAASEKQEKRQTSSWRFLSKKKMGVVGATFWAVFMVTVVTSKPVCLHVEDNSSKSSESQESMSSEETDVQFGPSQPAFTDTGMQKDHLDSSPSSSTLDTATLPTAEDPQTSTDIDPLQPIPENPCQTAFHMDNCHDAAGDSLDAGVITSTKKPKGTSTYQGLQEEATPPLPMHLITPTPLLLSTDTPLAIPAEDTPDCFSIQRTTSELAPPRGDSI</sequence>
<evidence type="ECO:0000256" key="2">
    <source>
        <dbReference type="ARBA" id="ARBA00022536"/>
    </source>
</evidence>
<feature type="compositionally biased region" description="Polar residues" evidence="14">
    <location>
        <begin position="1319"/>
        <end position="1330"/>
    </location>
</feature>
<dbReference type="Gene3D" id="4.10.1220.10">
    <property type="entry name" value="EGF-type module"/>
    <property type="match status" value="2"/>
</dbReference>
<dbReference type="SMART" id="SM00181">
    <property type="entry name" value="EGF"/>
    <property type="match status" value="7"/>
</dbReference>
<dbReference type="Proteomes" id="UP001345963">
    <property type="component" value="Unassembled WGS sequence"/>
</dbReference>
<dbReference type="PROSITE" id="PS50026">
    <property type="entry name" value="EGF_3"/>
    <property type="match status" value="2"/>
</dbReference>
<evidence type="ECO:0000256" key="15">
    <source>
        <dbReference type="SAM" id="Phobius"/>
    </source>
</evidence>
<feature type="disulfide bond" evidence="12">
    <location>
        <begin position="300"/>
        <end position="315"/>
    </location>
</feature>
<keyword evidence="4 15" id="KW-0812">Transmembrane</keyword>
<dbReference type="InterPro" id="IPR000742">
    <property type="entry name" value="EGF"/>
</dbReference>
<evidence type="ECO:0000256" key="9">
    <source>
        <dbReference type="ARBA" id="ARBA00023170"/>
    </source>
</evidence>
<dbReference type="Gene3D" id="2.10.25.10">
    <property type="entry name" value="Laminin"/>
    <property type="match status" value="3"/>
</dbReference>
<evidence type="ECO:0000313" key="18">
    <source>
        <dbReference type="EMBL" id="MED6234626.1"/>
    </source>
</evidence>
<dbReference type="SUPFAM" id="SSF63825">
    <property type="entry name" value="YWTD domain"/>
    <property type="match status" value="2"/>
</dbReference>
<keyword evidence="9" id="KW-0675">Receptor</keyword>
<evidence type="ECO:0000256" key="4">
    <source>
        <dbReference type="ARBA" id="ARBA00022692"/>
    </source>
</evidence>
<feature type="compositionally biased region" description="Low complexity" evidence="14">
    <location>
        <begin position="1379"/>
        <end position="1388"/>
    </location>
</feature>
<dbReference type="Pfam" id="PF00008">
    <property type="entry name" value="EGF"/>
    <property type="match status" value="1"/>
</dbReference>
<feature type="disulfide bond" evidence="12">
    <location>
        <begin position="409"/>
        <end position="427"/>
    </location>
</feature>
<evidence type="ECO:0000256" key="6">
    <source>
        <dbReference type="ARBA" id="ARBA00022989"/>
    </source>
</evidence>
<dbReference type="CDD" id="cd00112">
    <property type="entry name" value="LDLa"/>
    <property type="match status" value="11"/>
</dbReference>
<dbReference type="InterPro" id="IPR002172">
    <property type="entry name" value="LDrepeatLR_classA_rpt"/>
</dbReference>
<evidence type="ECO:0000256" key="7">
    <source>
        <dbReference type="ARBA" id="ARBA00023136"/>
    </source>
</evidence>
<comment type="caution">
    <text evidence="11">Lacks conserved residue(s) required for the propagation of feature annotation.</text>
</comment>
<dbReference type="PROSITE" id="PS00010">
    <property type="entry name" value="ASX_HYDROXYL"/>
    <property type="match status" value="1"/>
</dbReference>
<gene>
    <name evidence="18" type="ORF">ATANTOWER_019641</name>
</gene>
<reference evidence="18 19" key="1">
    <citation type="submission" date="2021-07" db="EMBL/GenBank/DDBJ databases">
        <authorList>
            <person name="Palmer J.M."/>
        </authorList>
    </citation>
    <scope>NUCLEOTIDE SEQUENCE [LARGE SCALE GENOMIC DNA]</scope>
    <source>
        <strain evidence="18 19">AT_MEX2019</strain>
        <tissue evidence="18">Muscle</tissue>
    </source>
</reference>
<feature type="compositionally biased region" description="Low complexity" evidence="14">
    <location>
        <begin position="1192"/>
        <end position="1202"/>
    </location>
</feature>
<keyword evidence="7 15" id="KW-0472">Membrane</keyword>
<feature type="repeat" description="LDL-receptor class B" evidence="13">
    <location>
        <begin position="654"/>
        <end position="697"/>
    </location>
</feature>
<feature type="disulfide bond" evidence="12">
    <location>
        <begin position="1147"/>
        <end position="1159"/>
    </location>
</feature>
<evidence type="ECO:0000256" key="3">
    <source>
        <dbReference type="ARBA" id="ARBA00022583"/>
    </source>
</evidence>
<dbReference type="InterPro" id="IPR049883">
    <property type="entry name" value="NOTCH1_EGF-like"/>
</dbReference>
<feature type="signal peptide" evidence="16">
    <location>
        <begin position="1"/>
        <end position="21"/>
    </location>
</feature>
<feature type="disulfide bond" evidence="12">
    <location>
        <begin position="321"/>
        <end position="333"/>
    </location>
</feature>
<dbReference type="InterPro" id="IPR011042">
    <property type="entry name" value="6-blade_b-propeller_TolB-like"/>
</dbReference>
<feature type="region of interest" description="Disordered" evidence="14">
    <location>
        <begin position="1187"/>
        <end position="1207"/>
    </location>
</feature>
<dbReference type="Pfam" id="PF00058">
    <property type="entry name" value="Ldl_recept_b"/>
    <property type="match status" value="1"/>
</dbReference>
<feature type="disulfide bond" evidence="12">
    <location>
        <begin position="288"/>
        <end position="306"/>
    </location>
</feature>
<dbReference type="InterPro" id="IPR018097">
    <property type="entry name" value="EGF_Ca-bd_CS"/>
</dbReference>
<comment type="caution">
    <text evidence="18">The sequence shown here is derived from an EMBL/GenBank/DDBJ whole genome shotgun (WGS) entry which is preliminary data.</text>
</comment>
<feature type="compositionally biased region" description="Polar residues" evidence="14">
    <location>
        <begin position="1398"/>
        <end position="1408"/>
    </location>
</feature>